<dbReference type="Proteomes" id="UP001732700">
    <property type="component" value="Chromosome 6A"/>
</dbReference>
<keyword evidence="2" id="KW-1185">Reference proteome</keyword>
<evidence type="ECO:0000313" key="2">
    <source>
        <dbReference type="Proteomes" id="UP001732700"/>
    </source>
</evidence>
<accession>A0ACD5YWN2</accession>
<evidence type="ECO:0000313" key="1">
    <source>
        <dbReference type="EnsemblPlants" id="AVESA.00010b.r2.6AG1050890.1.CDS.1"/>
    </source>
</evidence>
<dbReference type="EnsemblPlants" id="AVESA.00010b.r2.6AG1050890.1">
    <property type="protein sequence ID" value="AVESA.00010b.r2.6AG1050890.1.CDS.1"/>
    <property type="gene ID" value="AVESA.00010b.r2.6AG1050890"/>
</dbReference>
<proteinExistence type="predicted"/>
<reference evidence="1" key="2">
    <citation type="submission" date="2025-09" db="UniProtKB">
        <authorList>
            <consortium name="EnsemblPlants"/>
        </authorList>
    </citation>
    <scope>IDENTIFICATION</scope>
</reference>
<protein>
    <submittedName>
        <fullName evidence="1">Uncharacterized protein</fullName>
    </submittedName>
</protein>
<name>A0ACD5YWN2_AVESA</name>
<reference evidence="1" key="1">
    <citation type="submission" date="2021-05" db="EMBL/GenBank/DDBJ databases">
        <authorList>
            <person name="Scholz U."/>
            <person name="Mascher M."/>
            <person name="Fiebig A."/>
        </authorList>
    </citation>
    <scope>NUCLEOTIDE SEQUENCE [LARGE SCALE GENOMIC DNA]</scope>
</reference>
<organism evidence="1 2">
    <name type="scientific">Avena sativa</name>
    <name type="common">Oat</name>
    <dbReference type="NCBI Taxonomy" id="4498"/>
    <lineage>
        <taxon>Eukaryota</taxon>
        <taxon>Viridiplantae</taxon>
        <taxon>Streptophyta</taxon>
        <taxon>Embryophyta</taxon>
        <taxon>Tracheophyta</taxon>
        <taxon>Spermatophyta</taxon>
        <taxon>Magnoliopsida</taxon>
        <taxon>Liliopsida</taxon>
        <taxon>Poales</taxon>
        <taxon>Poaceae</taxon>
        <taxon>BOP clade</taxon>
        <taxon>Pooideae</taxon>
        <taxon>Poodae</taxon>
        <taxon>Poeae</taxon>
        <taxon>Poeae Chloroplast Group 1 (Aveneae type)</taxon>
        <taxon>Aveninae</taxon>
        <taxon>Avena</taxon>
    </lineage>
</organism>
<sequence>MKIFVRAMHANPSRDNKELVKLLDGLVFPGSLETNAKKMIKFSYNDLPRDYKTCLLYLSIFPKVEKISRSRVAQRWVVEGLVSKEDRHSSLRQAKRCFDQLADRWLVCPAKVSAEGKVKTCTVHDIVRDFITIRARKQHIMDPRLSQHLARHFSVLSNIRLRPSENIINFLMKPSRASSQLQLLKVLDLEGSRFSNYQQYLSNVCNMIALLKFLSLRNTDITRLPKEINKLQQLEVLDIRQTEYLHVSAIKLIVLLKLKHLLAGSVDASWTVSTVRMPHKITRMTALRVLSHVQATEHRAWELHKLGELWQLRKLGVVIDDSRAQLYYLLKGISDLNESLQSLSIEIKPASTYPTAPDTFLANEARRQKPPKFLESLSISGFTNYIWLLPLLTSSHDVLTKVTLQKTTLDQDDMEVLAKLKKLRSLRLRQILHIRDQRELLFKEKERDRTPNNKDKDEENNCFEALKYLVVEGGGIAKIGFQGRAAHNLEKIVWSSGFTEMESLSGLRNLPELKEIDFEGGSIPHQEILEAIPKTVHIKLPYCEGP</sequence>